<dbReference type="HOGENOM" id="CLU_3336486_0_0_1"/>
<dbReference type="EMBL" id="AGNK02002945">
    <property type="status" value="NOT_ANNOTATED_CDS"/>
    <property type="molecule type" value="Genomic_DNA"/>
</dbReference>
<dbReference type="Gramene" id="KQL04949">
    <property type="protein sequence ID" value="KQL04949"/>
    <property type="gene ID" value="SETIT_003968mg"/>
</dbReference>
<protein>
    <submittedName>
        <fullName evidence="1">Uncharacterized protein</fullName>
    </submittedName>
</protein>
<reference evidence="2" key="1">
    <citation type="journal article" date="2012" name="Nat. Biotechnol.">
        <title>Reference genome sequence of the model plant Setaria.</title>
        <authorList>
            <person name="Bennetzen J.L."/>
            <person name="Schmutz J."/>
            <person name="Wang H."/>
            <person name="Percifield R."/>
            <person name="Hawkins J."/>
            <person name="Pontaroli A.C."/>
            <person name="Estep M."/>
            <person name="Feng L."/>
            <person name="Vaughn J.N."/>
            <person name="Grimwood J."/>
            <person name="Jenkins J."/>
            <person name="Barry K."/>
            <person name="Lindquist E."/>
            <person name="Hellsten U."/>
            <person name="Deshpande S."/>
            <person name="Wang X."/>
            <person name="Wu X."/>
            <person name="Mitros T."/>
            <person name="Triplett J."/>
            <person name="Yang X."/>
            <person name="Ye C.Y."/>
            <person name="Mauro-Herrera M."/>
            <person name="Wang L."/>
            <person name="Li P."/>
            <person name="Sharma M."/>
            <person name="Sharma R."/>
            <person name="Ronald P.C."/>
            <person name="Panaud O."/>
            <person name="Kellogg E.A."/>
            <person name="Brutnell T.P."/>
            <person name="Doust A.N."/>
            <person name="Tuskan G.A."/>
            <person name="Rokhsar D."/>
            <person name="Devos K.M."/>
        </authorList>
    </citation>
    <scope>NUCLEOTIDE SEQUENCE [LARGE SCALE GENOMIC DNA]</scope>
    <source>
        <strain evidence="2">cv. Yugu1</strain>
    </source>
</reference>
<evidence type="ECO:0000313" key="2">
    <source>
        <dbReference type="Proteomes" id="UP000004995"/>
    </source>
</evidence>
<reference evidence="1" key="2">
    <citation type="submission" date="2018-08" db="UniProtKB">
        <authorList>
            <consortium name="EnsemblPlants"/>
        </authorList>
    </citation>
    <scope>IDENTIFICATION</scope>
    <source>
        <strain evidence="1">Yugu1</strain>
    </source>
</reference>
<dbReference type="AlphaFoldDB" id="K3XPY8"/>
<proteinExistence type="predicted"/>
<sequence>MDDCNMERGAKLGSKHSVWLVVQDLSAWRSCWPCCGCH</sequence>
<accession>K3XPY8</accession>
<dbReference type="EnsemblPlants" id="KQL04949">
    <property type="protein sequence ID" value="KQL04949"/>
    <property type="gene ID" value="SETIT_003968mg"/>
</dbReference>
<evidence type="ECO:0000313" key="1">
    <source>
        <dbReference type="EnsemblPlants" id="KQL04949"/>
    </source>
</evidence>
<keyword evidence="2" id="KW-1185">Reference proteome</keyword>
<organism evidence="1 2">
    <name type="scientific">Setaria italica</name>
    <name type="common">Foxtail millet</name>
    <name type="synonym">Panicum italicum</name>
    <dbReference type="NCBI Taxonomy" id="4555"/>
    <lineage>
        <taxon>Eukaryota</taxon>
        <taxon>Viridiplantae</taxon>
        <taxon>Streptophyta</taxon>
        <taxon>Embryophyta</taxon>
        <taxon>Tracheophyta</taxon>
        <taxon>Spermatophyta</taxon>
        <taxon>Magnoliopsida</taxon>
        <taxon>Liliopsida</taxon>
        <taxon>Poales</taxon>
        <taxon>Poaceae</taxon>
        <taxon>PACMAD clade</taxon>
        <taxon>Panicoideae</taxon>
        <taxon>Panicodae</taxon>
        <taxon>Paniceae</taxon>
        <taxon>Cenchrinae</taxon>
        <taxon>Setaria</taxon>
    </lineage>
</organism>
<dbReference type="InParanoid" id="K3XPY8"/>
<name>K3XPY8_SETIT</name>
<dbReference type="Proteomes" id="UP000004995">
    <property type="component" value="Unassembled WGS sequence"/>
</dbReference>